<evidence type="ECO:0000313" key="4">
    <source>
        <dbReference type="Proteomes" id="UP000001168"/>
    </source>
</evidence>
<dbReference type="InterPro" id="IPR041685">
    <property type="entry name" value="AAA_GajA/Old/RecF-like"/>
</dbReference>
<proteinExistence type="predicted"/>
<feature type="domain" description="OLD protein-like TOPRIM" evidence="2">
    <location>
        <begin position="409"/>
        <end position="472"/>
    </location>
</feature>
<accession>Q5WI68</accession>
<dbReference type="Gene3D" id="3.40.50.300">
    <property type="entry name" value="P-loop containing nucleotide triphosphate hydrolases"/>
    <property type="match status" value="1"/>
</dbReference>
<feature type="domain" description="Endonuclease GajA/Old nuclease/RecF-like AAA" evidence="1">
    <location>
        <begin position="1"/>
        <end position="359"/>
    </location>
</feature>
<organism evidence="3 4">
    <name type="scientific">Shouchella clausii (strain KSM-K16)</name>
    <name type="common">Alkalihalobacillus clausii</name>
    <dbReference type="NCBI Taxonomy" id="66692"/>
    <lineage>
        <taxon>Bacteria</taxon>
        <taxon>Bacillati</taxon>
        <taxon>Bacillota</taxon>
        <taxon>Bacilli</taxon>
        <taxon>Bacillales</taxon>
        <taxon>Bacillaceae</taxon>
        <taxon>Shouchella</taxon>
    </lineage>
</organism>
<dbReference type="PANTHER" id="PTHR43581">
    <property type="entry name" value="ATP/GTP PHOSPHATASE"/>
    <property type="match status" value="1"/>
</dbReference>
<dbReference type="InterPro" id="IPR027417">
    <property type="entry name" value="P-loop_NTPase"/>
</dbReference>
<name>Q5WI68_SHOC1</name>
<evidence type="ECO:0000259" key="2">
    <source>
        <dbReference type="Pfam" id="PF20469"/>
    </source>
</evidence>
<dbReference type="Pfam" id="PF13175">
    <property type="entry name" value="AAA_15"/>
    <property type="match status" value="1"/>
</dbReference>
<gene>
    <name evidence="3" type="ordered locus">ABC1399</name>
</gene>
<dbReference type="AlphaFoldDB" id="Q5WI68"/>
<protein>
    <submittedName>
        <fullName evidence="3">Uncharacterized protein</fullName>
    </submittedName>
</protein>
<evidence type="ECO:0000259" key="1">
    <source>
        <dbReference type="Pfam" id="PF13175"/>
    </source>
</evidence>
<reference evidence="4" key="4">
    <citation type="submission" date="2003-10" db="EMBL/GenBank/DDBJ databases">
        <title>The complete genome sequence of the alkaliphilic Bacillus clausii KSM-K16.</title>
        <authorList>
            <person name="Takaki Y."/>
            <person name="Kageyama Y."/>
            <person name="Shimamura S."/>
            <person name="Suzuki H."/>
            <person name="Nishi S."/>
            <person name="Hatada Y."/>
            <person name="Kawai S."/>
            <person name="Ito S."/>
            <person name="Horikoshi K."/>
        </authorList>
    </citation>
    <scope>NUCLEOTIDE SEQUENCE [LARGE SCALE GENOMIC DNA]</scope>
    <source>
        <strain evidence="4">KSM-K16</strain>
    </source>
</reference>
<dbReference type="OrthoDB" id="308933at2"/>
<dbReference type="RefSeq" id="WP_011246249.1">
    <property type="nucleotide sequence ID" value="NC_006582.1"/>
</dbReference>
<dbReference type="KEGG" id="bcl:ABC1399"/>
<keyword evidence="4" id="KW-1185">Reference proteome</keyword>
<dbReference type="eggNOG" id="COG3593">
    <property type="taxonomic scope" value="Bacteria"/>
</dbReference>
<dbReference type="InterPro" id="IPR034139">
    <property type="entry name" value="TOPRIM_OLD"/>
</dbReference>
<reference evidence="3 4" key="1">
    <citation type="journal article" date="1994" name="J. Ferment. Bioeng.">
        <title>Molecular cloning and nucleotide sequence of the gene for an alkaline protease from the alkalophilic Bacillus sp. KSM-K16.</title>
        <authorList>
            <person name="Hakamada Y."/>
            <person name="Kobayashi T."/>
            <person name="Hitomi J."/>
            <person name="Kawai S."/>
            <person name="Ito S."/>
        </authorList>
    </citation>
    <scope>NUCLEOTIDE SEQUENCE [LARGE SCALE GENOMIC DNA]</scope>
    <source>
        <strain evidence="3 4">KSM-K16</strain>
    </source>
</reference>
<dbReference type="InterPro" id="IPR051396">
    <property type="entry name" value="Bact_Antivir_Def_Nuclease"/>
</dbReference>
<reference evidence="3 4" key="5">
    <citation type="journal article" date="2007" name="Extremophiles">
        <title>Intragenomic diversity of the V1 regions of 16S rRNA genes in high-alkaline protease-producing Bacillus clausii spp.</title>
        <authorList>
            <person name="Kageyama Y."/>
            <person name="Takaki Y."/>
            <person name="Shimamura S."/>
            <person name="Nishi S."/>
            <person name="Nogi Y."/>
            <person name="Uchimura K."/>
            <person name="Kobayashi T."/>
            <person name="Hitomi J."/>
            <person name="Ozaki K."/>
            <person name="Kawai S."/>
            <person name="Ito S."/>
            <person name="Horikoshi K."/>
        </authorList>
    </citation>
    <scope>NUCLEOTIDE SEQUENCE [LARGE SCALE GENOMIC DNA]</scope>
    <source>
        <strain evidence="3 4">KSM-K16</strain>
    </source>
</reference>
<dbReference type="Proteomes" id="UP000001168">
    <property type="component" value="Chromosome"/>
</dbReference>
<evidence type="ECO:0000313" key="3">
    <source>
        <dbReference type="EMBL" id="BAD63937.1"/>
    </source>
</evidence>
<dbReference type="EMBL" id="AP006627">
    <property type="protein sequence ID" value="BAD63937.1"/>
    <property type="molecule type" value="Genomic_DNA"/>
</dbReference>
<dbReference type="HOGENOM" id="CLU_025620_1_0_9"/>
<dbReference type="CDD" id="cd01026">
    <property type="entry name" value="TOPRIM_OLD"/>
    <property type="match status" value="1"/>
</dbReference>
<sequence length="670" mass="76208">MIISKLHLKNFRSFGDKGTTVKLNKLSGFVGENSAGKTALIHGLVKLFGVTSHERTLEKSDFHIPKQAKVETIKELQLSIEARIDFPELLETDQENLSRTSIPPFINQLVVRAATEAPYLRVRLIAKWTTDNTPEGEIEQKLYFVTVAEDIDETEEDLVPVTPHQRSSIQVLYVPAVREPSSQLRNASGTILWRILNNISWPDDINDSIKARMEPVNELFDSIEGVSHIRSVIGEEWKKYHKDARYQDAKLQFSSSTLSAILKKIEVSFSPTHDLGEYSVEKLGDGLRSLFYLSLVSSLLEAEIKITGKSNASLTVLAVEEPENHISPHLLGRVMENLKDISGKYNAQVVLTSHSSSIIKRIDPDNLTHLRIDQTSFTTMVKKIILPSKTSEAYTYIKEAVRAFPEIYFSRLVILGEGDSEEIVIPRVLAANGIHPDDYGISIVPLGGRHVNHMWKLLNELNIPHITLLDLDRERGGGGWSRIQYAIKQLLLYGRNREELLRISWCGKREEILSDAQVEEMDEYPMTPDWIASMNNLWLPRLMEDNYNVFYSAPLDLDFLMLETFPCAYKETVPRGPSIPDRVSHPGKYAEKIKSGIIAALKNEKATGHTYLEEQHELMVWYNTLFLGRSKPSTHIEALLKLDDDDLIMFIPDIFRRLVTRVKEILQKED</sequence>
<dbReference type="PANTHER" id="PTHR43581:SF2">
    <property type="entry name" value="EXCINUCLEASE ATPASE SUBUNIT"/>
    <property type="match status" value="1"/>
</dbReference>
<reference evidence="3 4" key="2">
    <citation type="journal article" date="1995" name="Appl. Microbiol. Biotechnol.">
        <title>Purification and properties of an alkaline protease from alkalophilic Bacillus sp. KSM-K16.</title>
        <authorList>
            <person name="Kobayashi T."/>
            <person name="Hakamada Y."/>
            <person name="Adachi S."/>
            <person name="Hitomi J."/>
            <person name="Yoshimatsu T."/>
            <person name="Koike K."/>
            <person name="Kawai S."/>
            <person name="Ito S."/>
        </authorList>
    </citation>
    <scope>NUCLEOTIDE SEQUENCE [LARGE SCALE GENOMIC DNA]</scope>
    <source>
        <strain evidence="3 4">KSM-K16</strain>
    </source>
</reference>
<reference evidence="3 4" key="3">
    <citation type="journal article" date="1997" name="Protein Eng.">
        <title>High-resolution crystal structure of M-protease: phylogeny aided analysis of the high-alkaline adaptation mechanism.</title>
        <authorList>
            <person name="Shirai T."/>
            <person name="Suzuki A."/>
            <person name="Yamane T."/>
            <person name="Ashida T."/>
            <person name="Kobayashi T."/>
            <person name="Ito S."/>
        </authorList>
    </citation>
    <scope>NUCLEOTIDE SEQUENCE [LARGE SCALE GENOMIC DNA]</scope>
    <source>
        <strain evidence="3 4">KSM-K16</strain>
    </source>
</reference>
<dbReference type="Pfam" id="PF20469">
    <property type="entry name" value="OLD-like_TOPRIM"/>
    <property type="match status" value="1"/>
</dbReference>
<dbReference type="SUPFAM" id="SSF52540">
    <property type="entry name" value="P-loop containing nucleoside triphosphate hydrolases"/>
    <property type="match status" value="1"/>
</dbReference>